<evidence type="ECO:0000313" key="4">
    <source>
        <dbReference type="Proteomes" id="UP000290985"/>
    </source>
</evidence>
<dbReference type="AlphaFoldDB" id="A0A449B1V2"/>
<organism evidence="3 4">
    <name type="scientific">Mycoplasmopsis citelli</name>
    <dbReference type="NCBI Taxonomy" id="171281"/>
    <lineage>
        <taxon>Bacteria</taxon>
        <taxon>Bacillati</taxon>
        <taxon>Mycoplasmatota</taxon>
        <taxon>Mycoplasmoidales</taxon>
        <taxon>Metamycoplasmataceae</taxon>
        <taxon>Mycoplasmopsis</taxon>
    </lineage>
</organism>
<evidence type="ECO:0000256" key="1">
    <source>
        <dbReference type="SAM" id="MobiDB-lite"/>
    </source>
</evidence>
<gene>
    <name evidence="3" type="ORF">NCTC10181_00432</name>
</gene>
<feature type="region of interest" description="Disordered" evidence="1">
    <location>
        <begin position="29"/>
        <end position="149"/>
    </location>
</feature>
<protein>
    <recommendedName>
        <fullName evidence="5">Lipoprotein</fullName>
    </recommendedName>
</protein>
<evidence type="ECO:0008006" key="5">
    <source>
        <dbReference type="Google" id="ProtNLM"/>
    </source>
</evidence>
<proteinExistence type="predicted"/>
<evidence type="ECO:0000256" key="2">
    <source>
        <dbReference type="SAM" id="SignalP"/>
    </source>
</evidence>
<feature type="chain" id="PRO_5019487186" description="Lipoprotein" evidence="2">
    <location>
        <begin position="28"/>
        <end position="288"/>
    </location>
</feature>
<evidence type="ECO:0000313" key="3">
    <source>
        <dbReference type="EMBL" id="VEU74578.1"/>
    </source>
</evidence>
<feature type="compositionally biased region" description="Basic and acidic residues" evidence="1">
    <location>
        <begin position="30"/>
        <end position="40"/>
    </location>
</feature>
<feature type="compositionally biased region" description="Polar residues" evidence="1">
    <location>
        <begin position="98"/>
        <end position="109"/>
    </location>
</feature>
<name>A0A449B1V2_9BACT</name>
<sequence length="288" mass="32140">MKRNNFWKSLLLLASPIAITVASISCAKSQIKEDPGKPEVTEPPTPMNPPKGDDKDPINPEGSQTNPPVTGEKPNPEGETNPPATSGETTTKKEDTTPEGSITPPTENPQKTEETIIETPPTDQGDGNSSKQEETEQQPKVDPQKSAKEEYVKKLKEQLKELLFYKSGNTKTQYDTDLTKYTTPDAKFVSESTPLETKIKFKLNAWNLKYLYAQVAELEDKFKDSVFYEDFLKYIKELQDKGNNIFISSTENTPSIDSDKLNEVVYKLNAQAAVNNRNGQTQSSQSKK</sequence>
<keyword evidence="4" id="KW-1185">Reference proteome</keyword>
<keyword evidence="2" id="KW-0732">Signal</keyword>
<dbReference type="RefSeq" id="WP_129725393.1">
    <property type="nucleotide sequence ID" value="NZ_LR215036.1"/>
</dbReference>
<dbReference type="Proteomes" id="UP000290985">
    <property type="component" value="Chromosome"/>
</dbReference>
<feature type="compositionally biased region" description="Basic and acidic residues" evidence="1">
    <location>
        <begin position="131"/>
        <end position="149"/>
    </location>
</feature>
<dbReference type="PROSITE" id="PS51257">
    <property type="entry name" value="PROKAR_LIPOPROTEIN"/>
    <property type="match status" value="1"/>
</dbReference>
<feature type="signal peptide" evidence="2">
    <location>
        <begin position="1"/>
        <end position="27"/>
    </location>
</feature>
<dbReference type="KEGG" id="mcit:NCTC10181_00432"/>
<accession>A0A449B1V2</accession>
<dbReference type="EMBL" id="LR215036">
    <property type="protein sequence ID" value="VEU74578.1"/>
    <property type="molecule type" value="Genomic_DNA"/>
</dbReference>
<reference evidence="3 4" key="1">
    <citation type="submission" date="2019-01" db="EMBL/GenBank/DDBJ databases">
        <authorList>
            <consortium name="Pathogen Informatics"/>
        </authorList>
    </citation>
    <scope>NUCLEOTIDE SEQUENCE [LARGE SCALE GENOMIC DNA]</scope>
    <source>
        <strain evidence="3 4">NCTC10181</strain>
    </source>
</reference>